<dbReference type="Proteomes" id="UP001489902">
    <property type="component" value="Chromosome 3"/>
</dbReference>
<proteinExistence type="inferred from homology"/>
<name>A0ABZ2WUA4_9HYPO</name>
<sequence length="631" mass="69772">MRSVKCLFTLFGALVAAQEFPATPEGLEVVSSKLFKGAEISYKETSICETTEGVRAYSGYVSLPKTLLPDFRDWDDDKAAHLFFWYFEARNNPSKAPTSIYLGGGPGATSFDNTNGFPCIVNPDSNSTTLNSLSWNKHVNMLYIDQPLGTGFSYVSLLNGSFDVLTQTFTPGDVPETNATFLQATLDSGEMETVPRTTMSGARTLWAFAQVWFNEFPKWQTTNSEISLWTSSVSSHHNLTLSSLTKLKYGGFYGPNYFSYFQDQNTLISNKHPAFENATVLNLATLGLLEPAIDGRALAKGYAQFGHHNTYGLQIFDDKTYESMIEKIEEPKTGCYALIDRCRALAKQGDPERFGNNKTVNAACAAATKLCFVDIQGTYGALSDRSPFDITHSNLTLFPKPYIQDFFNQRWVQQELGVPLNFTTGFNKITQVWLGEVGDVMVGSLEALEKVIERGVNVALMYGDRDYRCPWYGGENISLSLNTPSSPTFRKAGYASIKSNCSSAAGFVREHGPVSFSRIFQSGHGVAAYQPELLSTIFERVMFRRDLATGKVDLRKNKTYKTKGPKSVAGVKNKVPGTIKNTCFTRTPGISCTDEQLEALARGDAVVEDWVVVEPKGKKPAPIEGSKRRFV</sequence>
<evidence type="ECO:0000256" key="6">
    <source>
        <dbReference type="ARBA" id="ARBA00023180"/>
    </source>
</evidence>
<gene>
    <name evidence="8" type="ORF">QYS62_005248</name>
</gene>
<keyword evidence="5 8" id="KW-0378">Hydrolase</keyword>
<keyword evidence="6" id="KW-0325">Glycoprotein</keyword>
<evidence type="ECO:0000256" key="7">
    <source>
        <dbReference type="SAM" id="SignalP"/>
    </source>
</evidence>
<dbReference type="PANTHER" id="PTHR11802:SF189">
    <property type="entry name" value="CARBOXYPEPTIDASE"/>
    <property type="match status" value="1"/>
</dbReference>
<dbReference type="InterPro" id="IPR001563">
    <property type="entry name" value="Peptidase_S10"/>
</dbReference>
<dbReference type="InterPro" id="IPR029058">
    <property type="entry name" value="AB_hydrolase_fold"/>
</dbReference>
<evidence type="ECO:0000313" key="9">
    <source>
        <dbReference type="Proteomes" id="UP001489902"/>
    </source>
</evidence>
<reference evidence="8 9" key="1">
    <citation type="submission" date="2024-04" db="EMBL/GenBank/DDBJ databases">
        <title>Complete genome sequence of Fusarium acuminatum.</title>
        <authorList>
            <person name="Lan B."/>
        </authorList>
    </citation>
    <scope>NUCLEOTIDE SEQUENCE [LARGE SCALE GENOMIC DNA]</scope>
    <source>
        <strain evidence="8">1A</strain>
    </source>
</reference>
<dbReference type="PRINTS" id="PR00724">
    <property type="entry name" value="CRBOXYPTASEC"/>
</dbReference>
<feature type="chain" id="PRO_5046763976" evidence="7">
    <location>
        <begin position="18"/>
        <end position="631"/>
    </location>
</feature>
<evidence type="ECO:0000256" key="1">
    <source>
        <dbReference type="ARBA" id="ARBA00009431"/>
    </source>
</evidence>
<dbReference type="PANTHER" id="PTHR11802">
    <property type="entry name" value="SERINE PROTEASE FAMILY S10 SERINE CARBOXYPEPTIDASE"/>
    <property type="match status" value="1"/>
</dbReference>
<keyword evidence="3" id="KW-0645">Protease</keyword>
<keyword evidence="2" id="KW-0121">Carboxypeptidase</keyword>
<organism evidence="8 9">
    <name type="scientific">Fusarium acuminatum</name>
    <dbReference type="NCBI Taxonomy" id="5515"/>
    <lineage>
        <taxon>Eukaryota</taxon>
        <taxon>Fungi</taxon>
        <taxon>Dikarya</taxon>
        <taxon>Ascomycota</taxon>
        <taxon>Pezizomycotina</taxon>
        <taxon>Sordariomycetes</taxon>
        <taxon>Hypocreomycetidae</taxon>
        <taxon>Hypocreales</taxon>
        <taxon>Nectriaceae</taxon>
        <taxon>Fusarium</taxon>
        <taxon>Fusarium tricinctum species complex</taxon>
    </lineage>
</organism>
<protein>
    <submittedName>
        <fullName evidence="8">Alpha/Beta hydrolase protein</fullName>
    </submittedName>
</protein>
<comment type="similarity">
    <text evidence="1">Belongs to the peptidase S10 family.</text>
</comment>
<evidence type="ECO:0000256" key="2">
    <source>
        <dbReference type="ARBA" id="ARBA00022645"/>
    </source>
</evidence>
<dbReference type="Gene3D" id="3.40.50.1820">
    <property type="entry name" value="alpha/beta hydrolase"/>
    <property type="match status" value="1"/>
</dbReference>
<dbReference type="EMBL" id="CP151262">
    <property type="protein sequence ID" value="WZH44229.1"/>
    <property type="molecule type" value="Genomic_DNA"/>
</dbReference>
<dbReference type="Pfam" id="PF00450">
    <property type="entry name" value="Peptidase_S10"/>
    <property type="match status" value="1"/>
</dbReference>
<evidence type="ECO:0000256" key="4">
    <source>
        <dbReference type="ARBA" id="ARBA00022729"/>
    </source>
</evidence>
<keyword evidence="9" id="KW-1185">Reference proteome</keyword>
<evidence type="ECO:0000313" key="8">
    <source>
        <dbReference type="EMBL" id="WZH44229.1"/>
    </source>
</evidence>
<dbReference type="GO" id="GO:0016787">
    <property type="term" value="F:hydrolase activity"/>
    <property type="evidence" value="ECO:0007669"/>
    <property type="project" value="UniProtKB-KW"/>
</dbReference>
<dbReference type="SUPFAM" id="SSF53474">
    <property type="entry name" value="alpha/beta-Hydrolases"/>
    <property type="match status" value="1"/>
</dbReference>
<feature type="signal peptide" evidence="7">
    <location>
        <begin position="1"/>
        <end position="17"/>
    </location>
</feature>
<evidence type="ECO:0000256" key="3">
    <source>
        <dbReference type="ARBA" id="ARBA00022670"/>
    </source>
</evidence>
<keyword evidence="4 7" id="KW-0732">Signal</keyword>
<accession>A0ABZ2WUA4</accession>
<evidence type="ECO:0000256" key="5">
    <source>
        <dbReference type="ARBA" id="ARBA00022801"/>
    </source>
</evidence>